<gene>
    <name evidence="3" type="ORF">A2777_06205</name>
</gene>
<dbReference type="InterPro" id="IPR001296">
    <property type="entry name" value="Glyco_trans_1"/>
</dbReference>
<proteinExistence type="predicted"/>
<accession>A0A1F5Z774</accession>
<feature type="domain" description="Glycosyl transferase family 1" evidence="2">
    <location>
        <begin position="209"/>
        <end position="318"/>
    </location>
</feature>
<reference evidence="3 4" key="1">
    <citation type="journal article" date="2016" name="Nat. Commun.">
        <title>Thousands of microbial genomes shed light on interconnected biogeochemical processes in an aquifer system.</title>
        <authorList>
            <person name="Anantharaman K."/>
            <person name="Brown C.T."/>
            <person name="Hug L.A."/>
            <person name="Sharon I."/>
            <person name="Castelle C.J."/>
            <person name="Probst A.J."/>
            <person name="Thomas B.C."/>
            <person name="Singh A."/>
            <person name="Wilkins M.J."/>
            <person name="Karaoz U."/>
            <person name="Brodie E.L."/>
            <person name="Williams K.H."/>
            <person name="Hubbard S.S."/>
            <person name="Banfield J.F."/>
        </authorList>
    </citation>
    <scope>NUCLEOTIDE SEQUENCE [LARGE SCALE GENOMIC DNA]</scope>
</reference>
<evidence type="ECO:0000313" key="3">
    <source>
        <dbReference type="EMBL" id="OGG08286.1"/>
    </source>
</evidence>
<dbReference type="AlphaFoldDB" id="A0A1F5Z774"/>
<sequence length="416" mass="48458">MLNKLLIISPYPSADSAYDNPFSALASFGKNTLEAIRKKSPKTKMVVLADKYAGGKNYYGKNYEVLRVWQRNNISLYYHLFKKILYYRDYRVILIEVEWNLFGKNPLILSLLPVFTLFLKLLRKKIILVIHGISLDFTEISPQLGMRRDNWLTKIYSLGLKEFYRLLILSSAKVIVLEKYFADMINIYFQTDKAVYIPHGVDIDLPVIDKNKARRKLNLAVKDFIILNFGFINWYKGSDIIVKLFRQIKPGNIPKQSKLIMAGGKSGIHGQDRYYKHYFRYILKMIKPQERIIITGFLNEKLLPYYFSAADLVILPYRVFISSSGPLSLAYSFKKPFIVAEPLSRYFHSPDFKKAAESAGLKKEHLVFRFKADDLSDKIKKSVNNLSKMKNLSSKLRSERSWRNVSFKYLEILNSI</sequence>
<dbReference type="GO" id="GO:0016757">
    <property type="term" value="F:glycosyltransferase activity"/>
    <property type="evidence" value="ECO:0007669"/>
    <property type="project" value="InterPro"/>
</dbReference>
<name>A0A1F5Z774_9BACT</name>
<protein>
    <recommendedName>
        <fullName evidence="2">Glycosyl transferase family 1 domain-containing protein</fullName>
    </recommendedName>
</protein>
<dbReference type="Proteomes" id="UP000177354">
    <property type="component" value="Unassembled WGS sequence"/>
</dbReference>
<comment type="caution">
    <text evidence="3">The sequence shown here is derived from an EMBL/GenBank/DDBJ whole genome shotgun (WGS) entry which is preliminary data.</text>
</comment>
<dbReference type="PANTHER" id="PTHR46401:SF2">
    <property type="entry name" value="GLYCOSYLTRANSFERASE WBBK-RELATED"/>
    <property type="match status" value="1"/>
</dbReference>
<dbReference type="Gene3D" id="3.40.50.2000">
    <property type="entry name" value="Glycogen Phosphorylase B"/>
    <property type="match status" value="2"/>
</dbReference>
<dbReference type="EMBL" id="MFJF01000004">
    <property type="protein sequence ID" value="OGG08286.1"/>
    <property type="molecule type" value="Genomic_DNA"/>
</dbReference>
<keyword evidence="1" id="KW-0808">Transferase</keyword>
<dbReference type="SUPFAM" id="SSF53756">
    <property type="entry name" value="UDP-Glycosyltransferase/glycogen phosphorylase"/>
    <property type="match status" value="1"/>
</dbReference>
<evidence type="ECO:0000259" key="2">
    <source>
        <dbReference type="Pfam" id="PF00534"/>
    </source>
</evidence>
<dbReference type="Pfam" id="PF00534">
    <property type="entry name" value="Glycos_transf_1"/>
    <property type="match status" value="1"/>
</dbReference>
<dbReference type="PANTHER" id="PTHR46401">
    <property type="entry name" value="GLYCOSYLTRANSFERASE WBBK-RELATED"/>
    <property type="match status" value="1"/>
</dbReference>
<organism evidence="3 4">
    <name type="scientific">Candidatus Gottesmanbacteria bacterium RIFCSPHIGHO2_01_FULL_40_15</name>
    <dbReference type="NCBI Taxonomy" id="1798376"/>
    <lineage>
        <taxon>Bacteria</taxon>
        <taxon>Candidatus Gottesmaniibacteriota</taxon>
    </lineage>
</organism>
<evidence type="ECO:0000313" key="4">
    <source>
        <dbReference type="Proteomes" id="UP000177354"/>
    </source>
</evidence>
<evidence type="ECO:0000256" key="1">
    <source>
        <dbReference type="ARBA" id="ARBA00022679"/>
    </source>
</evidence>